<reference evidence="1" key="1">
    <citation type="journal article" date="2020" name="Stud. Mycol.">
        <title>101 Dothideomycetes genomes: a test case for predicting lifestyles and emergence of pathogens.</title>
        <authorList>
            <person name="Haridas S."/>
            <person name="Albert R."/>
            <person name="Binder M."/>
            <person name="Bloem J."/>
            <person name="Labutti K."/>
            <person name="Salamov A."/>
            <person name="Andreopoulos B."/>
            <person name="Baker S."/>
            <person name="Barry K."/>
            <person name="Bills G."/>
            <person name="Bluhm B."/>
            <person name="Cannon C."/>
            <person name="Castanera R."/>
            <person name="Culley D."/>
            <person name="Daum C."/>
            <person name="Ezra D."/>
            <person name="Gonzalez J."/>
            <person name="Henrissat B."/>
            <person name="Kuo A."/>
            <person name="Liang C."/>
            <person name="Lipzen A."/>
            <person name="Lutzoni F."/>
            <person name="Magnuson J."/>
            <person name="Mondo S."/>
            <person name="Nolan M."/>
            <person name="Ohm R."/>
            <person name="Pangilinan J."/>
            <person name="Park H.-J."/>
            <person name="Ramirez L."/>
            <person name="Alfaro M."/>
            <person name="Sun H."/>
            <person name="Tritt A."/>
            <person name="Yoshinaga Y."/>
            <person name="Zwiers L.-H."/>
            <person name="Turgeon B."/>
            <person name="Goodwin S."/>
            <person name="Spatafora J."/>
            <person name="Crous P."/>
            <person name="Grigoriev I."/>
        </authorList>
    </citation>
    <scope>NUCLEOTIDE SEQUENCE</scope>
    <source>
        <strain evidence="1">CBS 279.74</strain>
    </source>
</reference>
<gene>
    <name evidence="1" type="ORF">K504DRAFT_284169</name>
</gene>
<accession>A0A6G1JQD2</accession>
<organism evidence="1 2">
    <name type="scientific">Pleomassaria siparia CBS 279.74</name>
    <dbReference type="NCBI Taxonomy" id="1314801"/>
    <lineage>
        <taxon>Eukaryota</taxon>
        <taxon>Fungi</taxon>
        <taxon>Dikarya</taxon>
        <taxon>Ascomycota</taxon>
        <taxon>Pezizomycotina</taxon>
        <taxon>Dothideomycetes</taxon>
        <taxon>Pleosporomycetidae</taxon>
        <taxon>Pleosporales</taxon>
        <taxon>Pleomassariaceae</taxon>
        <taxon>Pleomassaria</taxon>
    </lineage>
</organism>
<dbReference type="Proteomes" id="UP000799428">
    <property type="component" value="Unassembled WGS sequence"/>
</dbReference>
<proteinExistence type="predicted"/>
<dbReference type="EMBL" id="MU005835">
    <property type="protein sequence ID" value="KAF2702431.1"/>
    <property type="molecule type" value="Genomic_DNA"/>
</dbReference>
<keyword evidence="2" id="KW-1185">Reference proteome</keyword>
<evidence type="ECO:0000313" key="1">
    <source>
        <dbReference type="EMBL" id="KAF2702431.1"/>
    </source>
</evidence>
<evidence type="ECO:0000313" key="2">
    <source>
        <dbReference type="Proteomes" id="UP000799428"/>
    </source>
</evidence>
<dbReference type="AlphaFoldDB" id="A0A6G1JQD2"/>
<name>A0A6G1JQD2_9PLEO</name>
<protein>
    <submittedName>
        <fullName evidence="1">Uncharacterized protein</fullName>
    </submittedName>
</protein>
<sequence length="113" mass="12922">MWTDNCIKCFVDGNLYNHPRGCCGSQLGPLANKYRQERMAGKIGLPMCYSCAMPQDLCWRWRDPVTGERVNTIQQCPCAYPHVLLDTWACLWEHSPAARAIWLERICEESGGQ</sequence>